<feature type="region of interest" description="Disordered" evidence="1">
    <location>
        <begin position="99"/>
        <end position="146"/>
    </location>
</feature>
<dbReference type="EMBL" id="CP063231">
    <property type="protein sequence ID" value="URL59523.1"/>
    <property type="molecule type" value="Genomic_DNA"/>
</dbReference>
<feature type="compositionally biased region" description="Low complexity" evidence="1">
    <location>
        <begin position="48"/>
        <end position="61"/>
    </location>
</feature>
<keyword evidence="3" id="KW-1185">Reference proteome</keyword>
<sequence>MIHAIHEFHGLPPARALRTAARSAICILAAALLAACGPSSPPPPQAPSPATTATAADVSTAAAPSTAAASATTCPAASFDQFLPLFENDVSVQKTYVTDPLQSDSVDPNADPEPKPVSKSLPKDQVTFPIMPSQADQAKDGLTAKRTDTSATDIAVKLVKPDTDYQMTFFFRKDDCWHLYRVKDDSL</sequence>
<evidence type="ECO:0000313" key="2">
    <source>
        <dbReference type="EMBL" id="URL59523.1"/>
    </source>
</evidence>
<name>A0ABY4T3M7_9GAMM</name>
<evidence type="ECO:0000313" key="3">
    <source>
        <dbReference type="Proteomes" id="UP001056681"/>
    </source>
</evidence>
<evidence type="ECO:0008006" key="4">
    <source>
        <dbReference type="Google" id="ProtNLM"/>
    </source>
</evidence>
<accession>A0ABY4T3M7</accession>
<evidence type="ECO:0000256" key="1">
    <source>
        <dbReference type="SAM" id="MobiDB-lite"/>
    </source>
</evidence>
<dbReference type="RefSeq" id="WP_250340057.1">
    <property type="nucleotide sequence ID" value="NZ_CP063231.1"/>
</dbReference>
<organism evidence="2 3">
    <name type="scientific">Luteibacter flocculans</name>
    <dbReference type="NCBI Taxonomy" id="2780091"/>
    <lineage>
        <taxon>Bacteria</taxon>
        <taxon>Pseudomonadati</taxon>
        <taxon>Pseudomonadota</taxon>
        <taxon>Gammaproteobacteria</taxon>
        <taxon>Lysobacterales</taxon>
        <taxon>Rhodanobacteraceae</taxon>
        <taxon>Luteibacter</taxon>
    </lineage>
</organism>
<gene>
    <name evidence="2" type="ORF">IM816_05310</name>
</gene>
<dbReference type="Proteomes" id="UP001056681">
    <property type="component" value="Chromosome"/>
</dbReference>
<proteinExistence type="predicted"/>
<feature type="compositionally biased region" description="Basic and acidic residues" evidence="1">
    <location>
        <begin position="137"/>
        <end position="146"/>
    </location>
</feature>
<reference evidence="2" key="1">
    <citation type="submission" date="2020-10" db="EMBL/GenBank/DDBJ databases">
        <title>Whole-genome sequence of Luteibacter sp. EIF3.</title>
        <authorList>
            <person name="Friedrich I."/>
            <person name="Hertel R."/>
            <person name="Daniel R."/>
        </authorList>
    </citation>
    <scope>NUCLEOTIDE SEQUENCE</scope>
    <source>
        <strain evidence="2">EIF3</strain>
    </source>
</reference>
<protein>
    <recommendedName>
        <fullName evidence="4">Lipoprotein</fullName>
    </recommendedName>
</protein>
<feature type="region of interest" description="Disordered" evidence="1">
    <location>
        <begin position="39"/>
        <end position="61"/>
    </location>
</feature>